<dbReference type="Pfam" id="PF13472">
    <property type="entry name" value="Lipase_GDSL_2"/>
    <property type="match status" value="2"/>
</dbReference>
<gene>
    <name evidence="2" type="ORF">PYTT_0135</name>
</gene>
<dbReference type="RefSeq" id="WP_067772242.1">
    <property type="nucleotide sequence ID" value="NZ_LIGX01000002.1"/>
</dbReference>
<evidence type="ECO:0000259" key="1">
    <source>
        <dbReference type="Pfam" id="PF13472"/>
    </source>
</evidence>
<dbReference type="STRING" id="1679444.PYTT_0135"/>
<dbReference type="PANTHER" id="PTHR30383:SF5">
    <property type="entry name" value="SGNH HYDROLASE-TYPE ESTERASE DOMAIN-CONTAINING PROTEIN"/>
    <property type="match status" value="1"/>
</dbReference>
<dbReference type="EMBL" id="LT629973">
    <property type="protein sequence ID" value="SEH70883.1"/>
    <property type="molecule type" value="Genomic_DNA"/>
</dbReference>
<dbReference type="AlphaFoldDB" id="A0A1H6K6N9"/>
<proteinExistence type="predicted"/>
<name>A0A1H6K6N9_9BACT</name>
<dbReference type="InterPro" id="IPR051532">
    <property type="entry name" value="Ester_Hydrolysis_Enzymes"/>
</dbReference>
<dbReference type="OrthoDB" id="2513075at2"/>
<accession>A0A1H6K6N9</accession>
<dbReference type="KEGG" id="agl:PYTT_0135"/>
<sequence>MKRIPLLLIWVLTAFLSVAFAREERVAILGDSIPYAGGWPTLVTEGLHQSKQYADATIVNMCVPSETVSGLSEPGHAGGAFPRPCLHDRLARVLTEFKPTLVIACYGMNDGIYKPLDAGRFESYKNGIIRMKKEAEAAGARVILVTPPPYRGDQLDKPQDEYDKTLSAYGEWLVSQRKNGWSVIDIRPAVKKAIADAKKAKPGFVYAGDGVHPGTEGHRFIGEAVCNGLSKLAGVPAKAKLPDGADYQAAFKKQEQLRNEWLTKTKHQRPQIPGYVASIPRYKDAGATQSDWNGFEKSDFKFDNRNAMLVFPKKAAQGNPWIWRTEFFGHEPQADIELLKNGFAVAYIDMQNMYGSPAAMKVMDAFYKHVTENYELSRRPVLEGFSRGGLYAFNWAALHPAWVSAIYADAPVCDFKSWPAGKGKGELSKENWERLLAVYGMTEEQALAWRGNPVDNLKGMAKEKVPVICVARTEDTVVPFKENSAVLAERYKKLGGPIKVVLGPGNHLPHSLKNPAVIVKFVLDATGYPAPQRIVCLGDSITFGHGVQPGQRWSNLLADKLGSGYTVENYGVSARTLLSKGDHPYIREAAYTKAVQAQADIALIALGTNDAKPQNWKFKDEFNKDYKAIIAALRKENPDIKIYCLKAVPSLLGDDSISGARVEKEVNPQIEKVARQMKCTVVDLYTPMKPHPDYLPDKVHPNAAGHALMADAVYKAVSSDAK</sequence>
<dbReference type="Gene3D" id="3.40.50.1110">
    <property type="entry name" value="SGNH hydrolase"/>
    <property type="match status" value="2"/>
</dbReference>
<feature type="domain" description="SGNH hydrolase-type esterase" evidence="1">
    <location>
        <begin position="536"/>
        <end position="708"/>
    </location>
</feature>
<dbReference type="GO" id="GO:0004622">
    <property type="term" value="F:phosphatidylcholine lysophospholipase activity"/>
    <property type="evidence" value="ECO:0007669"/>
    <property type="project" value="TreeGrafter"/>
</dbReference>
<dbReference type="InterPro" id="IPR029058">
    <property type="entry name" value="AB_hydrolase_fold"/>
</dbReference>
<feature type="domain" description="SGNH hydrolase-type esterase" evidence="1">
    <location>
        <begin position="29"/>
        <end position="219"/>
    </location>
</feature>
<dbReference type="Proteomes" id="UP000176204">
    <property type="component" value="Chromosome I"/>
</dbReference>
<reference evidence="3" key="1">
    <citation type="submission" date="2016-09" db="EMBL/GenBank/DDBJ databases">
        <authorList>
            <person name="Koehorst J."/>
        </authorList>
    </citation>
    <scope>NUCLEOTIDE SEQUENCE [LARGE SCALE GENOMIC DNA]</scope>
</reference>
<evidence type="ECO:0000313" key="2">
    <source>
        <dbReference type="EMBL" id="SEH70883.1"/>
    </source>
</evidence>
<organism evidence="2 3">
    <name type="scientific">Akkermansia glycaniphila</name>
    <dbReference type="NCBI Taxonomy" id="1679444"/>
    <lineage>
        <taxon>Bacteria</taxon>
        <taxon>Pseudomonadati</taxon>
        <taxon>Verrucomicrobiota</taxon>
        <taxon>Verrucomicrobiia</taxon>
        <taxon>Verrucomicrobiales</taxon>
        <taxon>Akkermansiaceae</taxon>
        <taxon>Akkermansia</taxon>
    </lineage>
</organism>
<keyword evidence="2" id="KW-0378">Hydrolase</keyword>
<keyword evidence="3" id="KW-1185">Reference proteome</keyword>
<evidence type="ECO:0000313" key="3">
    <source>
        <dbReference type="Proteomes" id="UP000176204"/>
    </source>
</evidence>
<dbReference type="SUPFAM" id="SSF52266">
    <property type="entry name" value="SGNH hydrolase"/>
    <property type="match status" value="2"/>
</dbReference>
<dbReference type="SUPFAM" id="SSF53474">
    <property type="entry name" value="alpha/beta-Hydrolases"/>
    <property type="match status" value="1"/>
</dbReference>
<dbReference type="InterPro" id="IPR013830">
    <property type="entry name" value="SGNH_hydro"/>
</dbReference>
<dbReference type="Gene3D" id="3.40.50.1820">
    <property type="entry name" value="alpha/beta hydrolase"/>
    <property type="match status" value="1"/>
</dbReference>
<dbReference type="InterPro" id="IPR036514">
    <property type="entry name" value="SGNH_hydro_sf"/>
</dbReference>
<protein>
    <submittedName>
        <fullName evidence="2">Alpha/beta hydrolase fold</fullName>
    </submittedName>
</protein>
<dbReference type="PANTHER" id="PTHR30383">
    <property type="entry name" value="THIOESTERASE 1/PROTEASE 1/LYSOPHOSPHOLIPASE L1"/>
    <property type="match status" value="1"/>
</dbReference>